<organism evidence="1 2">
    <name type="scientific">Jeotgalibaca dankookensis</name>
    <dbReference type="NCBI Taxonomy" id="708126"/>
    <lineage>
        <taxon>Bacteria</taxon>
        <taxon>Bacillati</taxon>
        <taxon>Bacillota</taxon>
        <taxon>Bacilli</taxon>
        <taxon>Lactobacillales</taxon>
        <taxon>Carnobacteriaceae</taxon>
        <taxon>Jeotgalibaca</taxon>
    </lineage>
</organism>
<gene>
    <name evidence="1" type="ORF">BW727_100120</name>
</gene>
<proteinExistence type="predicted"/>
<protein>
    <recommendedName>
        <fullName evidence="3">Phage head-tail adapter protein</fullName>
    </recommendedName>
</protein>
<reference evidence="1 2" key="1">
    <citation type="journal article" date="2014" name="Int. J. Syst. Evol. Microbiol.">
        <title>Jeotgalibaca dankookensis gen. nov., sp. nov., a member of the family Carnobacteriaceae, isolated from seujeot (Korean traditional food).</title>
        <authorList>
            <person name="Lee D.G."/>
            <person name="Trujillo M.E."/>
            <person name="Kang H."/>
            <person name="Ahn T.Y."/>
        </authorList>
    </citation>
    <scope>NUCLEOTIDE SEQUENCE [LARGE SCALE GENOMIC DNA]</scope>
    <source>
        <strain evidence="1 2">EX-07</strain>
    </source>
</reference>
<keyword evidence="2" id="KW-1185">Reference proteome</keyword>
<dbReference type="Pfam" id="PF05521">
    <property type="entry name" value="Phage_HCP"/>
    <property type="match status" value="1"/>
</dbReference>
<dbReference type="AlphaFoldDB" id="A0A1S6ILW1"/>
<dbReference type="OrthoDB" id="9808209at2"/>
<dbReference type="STRING" id="708126.BW727_100120"/>
<evidence type="ECO:0000313" key="1">
    <source>
        <dbReference type="EMBL" id="AQS52530.1"/>
    </source>
</evidence>
<dbReference type="NCBIfam" id="TIGR01563">
    <property type="entry name" value="gp16_SPP1"/>
    <property type="match status" value="1"/>
</dbReference>
<accession>A0A1S6ILW1</accession>
<dbReference type="Gene3D" id="2.40.10.270">
    <property type="entry name" value="Bacteriophage SPP1 head-tail adaptor protein"/>
    <property type="match status" value="1"/>
</dbReference>
<dbReference type="EMBL" id="CP019728">
    <property type="protein sequence ID" value="AQS52530.1"/>
    <property type="molecule type" value="Genomic_DNA"/>
</dbReference>
<evidence type="ECO:0008006" key="3">
    <source>
        <dbReference type="Google" id="ProtNLM"/>
    </source>
</evidence>
<dbReference type="KEGG" id="jda:BW727_100120"/>
<name>A0A1S6ILW1_9LACT</name>
<sequence>MNITINDLNQRISFAEERTLVDEYGTPYGKEYVEFGSAWAHVSNLHGDEYYSALGLSLEKELKFTIRYRDDISEDTAITFRDNVYNITFIDNIRYRNRFMELRASLRGG</sequence>
<dbReference type="Proteomes" id="UP000188993">
    <property type="component" value="Chromosome"/>
</dbReference>
<dbReference type="InterPro" id="IPR008767">
    <property type="entry name" value="Phage_SPP1_head-tail_adaptor"/>
</dbReference>
<evidence type="ECO:0000313" key="2">
    <source>
        <dbReference type="Proteomes" id="UP000188993"/>
    </source>
</evidence>
<dbReference type="RefSeq" id="WP_062467893.1">
    <property type="nucleotide sequence ID" value="NZ_BBYN01000005.1"/>
</dbReference>
<dbReference type="InterPro" id="IPR038666">
    <property type="entry name" value="SSP1_head-tail_sf"/>
</dbReference>